<evidence type="ECO:0000256" key="1">
    <source>
        <dbReference type="SAM" id="MobiDB-lite"/>
    </source>
</evidence>
<feature type="compositionally biased region" description="Low complexity" evidence="1">
    <location>
        <begin position="240"/>
        <end position="252"/>
    </location>
</feature>
<feature type="region of interest" description="Disordered" evidence="1">
    <location>
        <begin position="237"/>
        <end position="355"/>
    </location>
</feature>
<organism evidence="2">
    <name type="scientific">viral metagenome</name>
    <dbReference type="NCBI Taxonomy" id="1070528"/>
    <lineage>
        <taxon>unclassified sequences</taxon>
        <taxon>metagenomes</taxon>
        <taxon>organismal metagenomes</taxon>
    </lineage>
</organism>
<dbReference type="InterPro" id="IPR024416">
    <property type="entry name" value="DUF2738"/>
</dbReference>
<accession>A0A6C0D3A0</accession>
<proteinExistence type="predicted"/>
<feature type="compositionally biased region" description="Acidic residues" evidence="1">
    <location>
        <begin position="283"/>
        <end position="304"/>
    </location>
</feature>
<reference evidence="2" key="1">
    <citation type="journal article" date="2020" name="Nature">
        <title>Giant virus diversity and host interactions through global metagenomics.</title>
        <authorList>
            <person name="Schulz F."/>
            <person name="Roux S."/>
            <person name="Paez-Espino D."/>
            <person name="Jungbluth S."/>
            <person name="Walsh D.A."/>
            <person name="Denef V.J."/>
            <person name="McMahon K.D."/>
            <person name="Konstantinidis K.T."/>
            <person name="Eloe-Fadrosh E.A."/>
            <person name="Kyrpides N.C."/>
            <person name="Woyke T."/>
        </authorList>
    </citation>
    <scope>NUCLEOTIDE SEQUENCE</scope>
    <source>
        <strain evidence="2">GVMAG-M-3300023174-104</strain>
    </source>
</reference>
<sequence>MSSSQVADYHSFNTENIVFSKPESGSIAGSIPKISFKRIRVASRNNDGSVGELILLTPPNLMSFGLQENIEMGTGNVNGYQFPMCLWNKNGPSLDETKFVDTFNRIVDYCKKYLVDNRDMIEKYDLEMNDLKKFNPLYWKMDKGKIVEDKGPMLYIKVINNRATDKISTYFIDDETNTFMDPMDLRNKRCYVQAAIKIESIFIGNKISLQIKLKEAIVRVIDTGSIRSLLRPNALAVTPSTDVSSSSIGLSSSRHEEEEDALSVDESYNPPPSRTSTTAVNDNVEEDEEEEDEEEEEEEEEEETTVTTGKPTMYPVISPSPQTPTVTTSVTTPKIISPPLVSPVEEKKRGRKAKV</sequence>
<dbReference type="AlphaFoldDB" id="A0A6C0D3A0"/>
<protein>
    <submittedName>
        <fullName evidence="2">Uncharacterized protein</fullName>
    </submittedName>
</protein>
<dbReference type="EMBL" id="MN739518">
    <property type="protein sequence ID" value="QHT10175.1"/>
    <property type="molecule type" value="Genomic_DNA"/>
</dbReference>
<feature type="compositionally biased region" description="Low complexity" evidence="1">
    <location>
        <begin position="315"/>
        <end position="339"/>
    </location>
</feature>
<evidence type="ECO:0000313" key="2">
    <source>
        <dbReference type="EMBL" id="QHT10175.1"/>
    </source>
</evidence>
<dbReference type="Pfam" id="PF10927">
    <property type="entry name" value="DUF2738"/>
    <property type="match status" value="1"/>
</dbReference>
<name>A0A6C0D3A0_9ZZZZ</name>